<accession>A0A9Q1BHV0</accession>
<evidence type="ECO:0000256" key="1">
    <source>
        <dbReference type="ARBA" id="ARBA00004173"/>
    </source>
</evidence>
<dbReference type="InterPro" id="IPR026140">
    <property type="entry name" value="Ribosomal_mS26"/>
</dbReference>
<protein>
    <recommendedName>
        <fullName evidence="7">Small ribosomal subunit protein mS26</fullName>
    </recommendedName>
    <alternativeName>
        <fullName evidence="8">28S ribosomal protein S26, mitochondrial</fullName>
    </alternativeName>
</protein>
<dbReference type="AlphaFoldDB" id="A0A9Q1BHV0"/>
<evidence type="ECO:0000256" key="7">
    <source>
        <dbReference type="ARBA" id="ARBA00035138"/>
    </source>
</evidence>
<dbReference type="GO" id="GO:0005763">
    <property type="term" value="C:mitochondrial small ribosomal subunit"/>
    <property type="evidence" value="ECO:0007669"/>
    <property type="project" value="InterPro"/>
</dbReference>
<gene>
    <name evidence="9" type="ORF">HOLleu_33592</name>
</gene>
<dbReference type="PANTHER" id="PTHR21035">
    <property type="entry name" value="28S RIBOSOMAL PROTEIN S26, MITOCHONDRIAL"/>
    <property type="match status" value="1"/>
</dbReference>
<evidence type="ECO:0000256" key="4">
    <source>
        <dbReference type="ARBA" id="ARBA00022980"/>
    </source>
</evidence>
<sequence length="162" mass="18816">MRRRHCREELKIKSKETAAGISLEEQSKKEEEEWQRLLAWNDAENAKTLAMRETRLKEEARHKEAEKLDALINMEKEETKGLAELEEVVRKEKASSKAYITLDKLDEAIETALADEKNYSFSIDKSGNVILPEDTAWTDLKERLEREENGSNFETETVETNN</sequence>
<evidence type="ECO:0000313" key="10">
    <source>
        <dbReference type="Proteomes" id="UP001152320"/>
    </source>
</evidence>
<dbReference type="OrthoDB" id="5988811at2759"/>
<evidence type="ECO:0000256" key="6">
    <source>
        <dbReference type="ARBA" id="ARBA00023274"/>
    </source>
</evidence>
<evidence type="ECO:0000256" key="3">
    <source>
        <dbReference type="ARBA" id="ARBA00022946"/>
    </source>
</evidence>
<keyword evidence="5" id="KW-0496">Mitochondrion</keyword>
<keyword evidence="3" id="KW-0809">Transit peptide</keyword>
<evidence type="ECO:0000256" key="2">
    <source>
        <dbReference type="ARBA" id="ARBA00009672"/>
    </source>
</evidence>
<comment type="caution">
    <text evidence="9">The sequence shown here is derived from an EMBL/GenBank/DDBJ whole genome shotgun (WGS) entry which is preliminary data.</text>
</comment>
<dbReference type="Pfam" id="PF14943">
    <property type="entry name" value="MRP-S26"/>
    <property type="match status" value="1"/>
</dbReference>
<evidence type="ECO:0000256" key="8">
    <source>
        <dbReference type="ARBA" id="ARBA00035344"/>
    </source>
</evidence>
<reference evidence="9" key="1">
    <citation type="submission" date="2021-10" db="EMBL/GenBank/DDBJ databases">
        <title>Tropical sea cucumber genome reveals ecological adaptation and Cuvierian tubules defense mechanism.</title>
        <authorList>
            <person name="Chen T."/>
        </authorList>
    </citation>
    <scope>NUCLEOTIDE SEQUENCE</scope>
    <source>
        <strain evidence="9">Nanhai2018</strain>
        <tissue evidence="9">Muscle</tissue>
    </source>
</reference>
<comment type="similarity">
    <text evidence="2">Belongs to the mitochondrion-specific ribosomal protein mS26 family.</text>
</comment>
<name>A0A9Q1BHV0_HOLLE</name>
<keyword evidence="6" id="KW-0687">Ribonucleoprotein</keyword>
<evidence type="ECO:0000313" key="9">
    <source>
        <dbReference type="EMBL" id="KAJ8025894.1"/>
    </source>
</evidence>
<proteinExistence type="inferred from homology"/>
<comment type="subcellular location">
    <subcellularLocation>
        <location evidence="1">Mitochondrion</location>
    </subcellularLocation>
</comment>
<dbReference type="EMBL" id="JAIZAY010000017">
    <property type="protein sequence ID" value="KAJ8025894.1"/>
    <property type="molecule type" value="Genomic_DNA"/>
</dbReference>
<keyword evidence="4 9" id="KW-0689">Ribosomal protein</keyword>
<keyword evidence="10" id="KW-1185">Reference proteome</keyword>
<dbReference type="PANTHER" id="PTHR21035:SF2">
    <property type="entry name" value="SMALL RIBOSOMAL SUBUNIT PROTEIN MS26"/>
    <property type="match status" value="1"/>
</dbReference>
<evidence type="ECO:0000256" key="5">
    <source>
        <dbReference type="ARBA" id="ARBA00023128"/>
    </source>
</evidence>
<dbReference type="Proteomes" id="UP001152320">
    <property type="component" value="Chromosome 17"/>
</dbReference>
<organism evidence="9 10">
    <name type="scientific">Holothuria leucospilota</name>
    <name type="common">Black long sea cucumber</name>
    <name type="synonym">Mertensiothuria leucospilota</name>
    <dbReference type="NCBI Taxonomy" id="206669"/>
    <lineage>
        <taxon>Eukaryota</taxon>
        <taxon>Metazoa</taxon>
        <taxon>Echinodermata</taxon>
        <taxon>Eleutherozoa</taxon>
        <taxon>Echinozoa</taxon>
        <taxon>Holothuroidea</taxon>
        <taxon>Aspidochirotacea</taxon>
        <taxon>Aspidochirotida</taxon>
        <taxon>Holothuriidae</taxon>
        <taxon>Holothuria</taxon>
    </lineage>
</organism>